<dbReference type="Pfam" id="PF01212">
    <property type="entry name" value="Beta_elim_lyase"/>
    <property type="match status" value="1"/>
</dbReference>
<dbReference type="InterPro" id="IPR015424">
    <property type="entry name" value="PyrdxlP-dep_Trfase"/>
</dbReference>
<dbReference type="InterPro" id="IPR015422">
    <property type="entry name" value="PyrdxlP-dep_Trfase_small"/>
</dbReference>
<gene>
    <name evidence="5" type="ORF">FJY68_01205</name>
</gene>
<dbReference type="PANTHER" id="PTHR32325:SF4">
    <property type="entry name" value="TRYPTOPHANASE"/>
    <property type="match status" value="1"/>
</dbReference>
<organism evidence="5 6">
    <name type="scientific">candidate division WOR-3 bacterium</name>
    <dbReference type="NCBI Taxonomy" id="2052148"/>
    <lineage>
        <taxon>Bacteria</taxon>
        <taxon>Bacteria division WOR-3</taxon>
    </lineage>
</organism>
<proteinExistence type="inferred from homology"/>
<dbReference type="GO" id="GO:0009034">
    <property type="term" value="F:tryptophanase activity"/>
    <property type="evidence" value="ECO:0007669"/>
    <property type="project" value="UniProtKB-EC"/>
</dbReference>
<accession>A0A938BQC5</accession>
<sequence length="512" mass="57375">MIRPVRFTLDDWTSEFGKAQSRPRPYRNAAVSFRPSSIDDRELRRKLLEQGGLNVFKFPAAMIPGCDLLTDSGTTTMTMKQWSQLLLGDESYGSNEGYFEFKNQIVETFGPQWENRDRDQENVFIFHQGRAAEHGLFTCMAAILGAPGKRVGNEPFYIIPSNGHFDTTQANIEANCFEARNLFSPDLRAKDETSLFKGNMDLAQLEALLADPMTRERIPVVYMTITNNTGGGQPVSLANIRATAKLCRGYEVPFLFDACRFAENAWFNQQNEPLCKGKSVAEVVRLMFEHVDGFHISLKKDGLVNIGGCLVVNEQGLLAKRYPELRVMLVGHQILVEGHPTYGGLAGRDLKGVVEGLKTIVYGEYLTHRINQVRKFGAAIDEQCDASVVVKPVGGHAIYLDLDKFFARTKLRDDQFPGISLTALLLIAGHRMCELGVYAFGKMVDGKEAPSDPRVNNVRAAVPRLCYEDTDLLSAAEAVGILYRRRDEIPGVEVVYGQDRPMRHFISRFRFV</sequence>
<dbReference type="InterPro" id="IPR001597">
    <property type="entry name" value="ArAA_b-elim_lyase/Thr_aldolase"/>
</dbReference>
<evidence type="ECO:0000256" key="3">
    <source>
        <dbReference type="ARBA" id="ARBA00022898"/>
    </source>
</evidence>
<comment type="cofactor">
    <cofactor evidence="1">
        <name>pyridoxal 5'-phosphate</name>
        <dbReference type="ChEBI" id="CHEBI:597326"/>
    </cofactor>
</comment>
<keyword evidence="3" id="KW-0663">Pyridoxal phosphate</keyword>
<evidence type="ECO:0000256" key="1">
    <source>
        <dbReference type="ARBA" id="ARBA00001933"/>
    </source>
</evidence>
<dbReference type="Gene3D" id="3.40.640.10">
    <property type="entry name" value="Type I PLP-dependent aspartate aminotransferase-like (Major domain)"/>
    <property type="match status" value="1"/>
</dbReference>
<feature type="domain" description="Aromatic amino acid beta-eliminating lyase/threonine aldolase" evidence="4">
    <location>
        <begin position="67"/>
        <end position="467"/>
    </location>
</feature>
<evidence type="ECO:0000256" key="2">
    <source>
        <dbReference type="ARBA" id="ARBA00009721"/>
    </source>
</evidence>
<protein>
    <submittedName>
        <fullName evidence="5">Tryptophanase</fullName>
        <ecNumber evidence="5">4.1.99.1</ecNumber>
    </submittedName>
</protein>
<dbReference type="EMBL" id="VGIR01000003">
    <property type="protein sequence ID" value="MBM3330450.1"/>
    <property type="molecule type" value="Genomic_DNA"/>
</dbReference>
<dbReference type="AlphaFoldDB" id="A0A938BQC5"/>
<evidence type="ECO:0000259" key="4">
    <source>
        <dbReference type="Pfam" id="PF01212"/>
    </source>
</evidence>
<dbReference type="Proteomes" id="UP000779900">
    <property type="component" value="Unassembled WGS sequence"/>
</dbReference>
<name>A0A938BQC5_UNCW3</name>
<keyword evidence="5" id="KW-0456">Lyase</keyword>
<comment type="caution">
    <text evidence="5">The sequence shown here is derived from an EMBL/GenBank/DDBJ whole genome shotgun (WGS) entry which is preliminary data.</text>
</comment>
<evidence type="ECO:0000313" key="5">
    <source>
        <dbReference type="EMBL" id="MBM3330450.1"/>
    </source>
</evidence>
<dbReference type="InterPro" id="IPR015421">
    <property type="entry name" value="PyrdxlP-dep_Trfase_major"/>
</dbReference>
<dbReference type="NCBIfam" id="NF009709">
    <property type="entry name" value="PRK13238.1"/>
    <property type="match status" value="1"/>
</dbReference>
<evidence type="ECO:0000313" key="6">
    <source>
        <dbReference type="Proteomes" id="UP000779900"/>
    </source>
</evidence>
<reference evidence="5" key="1">
    <citation type="submission" date="2019-03" db="EMBL/GenBank/DDBJ databases">
        <title>Lake Tanganyika Metagenome-Assembled Genomes (MAGs).</title>
        <authorList>
            <person name="Tran P."/>
        </authorList>
    </citation>
    <scope>NUCLEOTIDE SEQUENCE</scope>
    <source>
        <strain evidence="5">K_DeepCast_150m_m2_040</strain>
    </source>
</reference>
<dbReference type="EC" id="4.1.99.1" evidence="5"/>
<dbReference type="PANTHER" id="PTHR32325">
    <property type="entry name" value="BETA-ELIMINATING LYASE-LIKE PROTEIN-RELATED"/>
    <property type="match status" value="1"/>
</dbReference>
<comment type="similarity">
    <text evidence="2">Belongs to the beta-eliminating lyase family.</text>
</comment>
<dbReference type="SUPFAM" id="SSF53383">
    <property type="entry name" value="PLP-dependent transferases"/>
    <property type="match status" value="1"/>
</dbReference>
<dbReference type="Gene3D" id="3.90.1150.10">
    <property type="entry name" value="Aspartate Aminotransferase, domain 1"/>
    <property type="match status" value="1"/>
</dbReference>